<gene>
    <name evidence="1" type="ORF">G7Y89_g7721</name>
</gene>
<accession>A0A8H4RI02</accession>
<dbReference type="Proteomes" id="UP000566819">
    <property type="component" value="Unassembled WGS sequence"/>
</dbReference>
<dbReference type="AlphaFoldDB" id="A0A8H4RI02"/>
<keyword evidence="2" id="KW-1185">Reference proteome</keyword>
<organism evidence="1 2">
    <name type="scientific">Cudoniella acicularis</name>
    <dbReference type="NCBI Taxonomy" id="354080"/>
    <lineage>
        <taxon>Eukaryota</taxon>
        <taxon>Fungi</taxon>
        <taxon>Dikarya</taxon>
        <taxon>Ascomycota</taxon>
        <taxon>Pezizomycotina</taxon>
        <taxon>Leotiomycetes</taxon>
        <taxon>Helotiales</taxon>
        <taxon>Tricladiaceae</taxon>
        <taxon>Cudoniella</taxon>
    </lineage>
</organism>
<name>A0A8H4RI02_9HELO</name>
<dbReference type="PANTHER" id="PTHR33112">
    <property type="entry name" value="DOMAIN PROTEIN, PUTATIVE-RELATED"/>
    <property type="match status" value="1"/>
</dbReference>
<protein>
    <recommendedName>
        <fullName evidence="3">Heterokaryon incompatibility domain-containing protein</fullName>
    </recommendedName>
</protein>
<dbReference type="OrthoDB" id="4161196at2759"/>
<dbReference type="PANTHER" id="PTHR33112:SF10">
    <property type="entry name" value="TOL"/>
    <property type="match status" value="1"/>
</dbReference>
<evidence type="ECO:0008006" key="3">
    <source>
        <dbReference type="Google" id="ProtNLM"/>
    </source>
</evidence>
<evidence type="ECO:0000313" key="1">
    <source>
        <dbReference type="EMBL" id="KAF4630422.1"/>
    </source>
</evidence>
<sequence>MGPALGDKTRKVYKVTGPQRSRNGYDYDGDLLTAVSIFTSTRPQLALDRVGNPTYNLSEPSYEYLQKTEESASAGCEFCSIAIKALRREIDSICPGDRDGWIRIALEADQAYLKKSTKSGGATTLLICVSRNRMKVAGEEHLPYEIRATSGPVRLSVAADKGSPAETAGFIHGRFLGVQPSSDNHIEAISQWVDSCKSHRKCTESVSGAATFDFADIDSICIIQSGDDSKDWKAEALKMAHHRIVYFTTDEMFFECRSDYPKTEAQETVGSELARSNQSLETYFKINSLVHTDSLSILWYRIVEMHSSHKLTFPEEDHLMALAVTAEKIREMMMLKDDKDNSVVRQCEYVSGLWLRDVHRGLLWQPKHKNEHCTSLESPPSWSWASFLNDVCWPVNEPCSEPAMTVNALITNDQSIHYLQHSLDDSVSLLTSPRTESQIAIGPFDVDNIKTRLRITARIIPLLVRRDLNYSTRKLNAFTRDWVRSELTGYGRGDANIIYLAQAFLCGPSKDVNEDPNLDLEIESILNAAEWYSVCSLTTPNMFGGWASFEMPRFDISWTLTKAP</sequence>
<comment type="caution">
    <text evidence="1">The sequence shown here is derived from an EMBL/GenBank/DDBJ whole genome shotgun (WGS) entry which is preliminary data.</text>
</comment>
<dbReference type="EMBL" id="JAAMPI010000552">
    <property type="protein sequence ID" value="KAF4630422.1"/>
    <property type="molecule type" value="Genomic_DNA"/>
</dbReference>
<proteinExistence type="predicted"/>
<evidence type="ECO:0000313" key="2">
    <source>
        <dbReference type="Proteomes" id="UP000566819"/>
    </source>
</evidence>
<reference evidence="1 2" key="1">
    <citation type="submission" date="2020-03" db="EMBL/GenBank/DDBJ databases">
        <title>Draft Genome Sequence of Cudoniella acicularis.</title>
        <authorList>
            <person name="Buettner E."/>
            <person name="Kellner H."/>
        </authorList>
    </citation>
    <scope>NUCLEOTIDE SEQUENCE [LARGE SCALE GENOMIC DNA]</scope>
    <source>
        <strain evidence="1 2">DSM 108380</strain>
    </source>
</reference>